<protein>
    <submittedName>
        <fullName evidence="1">mRNA interferase PemK</fullName>
        <ecNumber evidence="1">3.1.-.-</ecNumber>
    </submittedName>
</protein>
<evidence type="ECO:0000313" key="2">
    <source>
        <dbReference type="Proteomes" id="UP000249005"/>
    </source>
</evidence>
<sequence length="122" mass="13095">MVKRSVPEKGDIWLINPDPTSGRELRGPHYFLVVTEAALNAAMGVSLCCPISTVAVGARSAGVTVAVTADSTKSGEVRGVVLCHQVRALDLKERKAQLYTKAESCLTDEVVMKLVDIIDPQM</sequence>
<name>A0A2X4XVJ7_9GAMM</name>
<reference evidence="1 2" key="1">
    <citation type="submission" date="2018-06" db="EMBL/GenBank/DDBJ databases">
        <authorList>
            <consortium name="Pathogen Informatics"/>
            <person name="Doyle S."/>
        </authorList>
    </citation>
    <scope>NUCLEOTIDE SEQUENCE [LARGE SCALE GENOMIC DNA]</scope>
    <source>
        <strain evidence="1 2">NCTC12151</strain>
    </source>
</reference>
<dbReference type="GO" id="GO:0016075">
    <property type="term" value="P:rRNA catabolic process"/>
    <property type="evidence" value="ECO:0007669"/>
    <property type="project" value="TreeGrafter"/>
</dbReference>
<gene>
    <name evidence="1" type="primary">pemK_2</name>
    <name evidence="1" type="ORF">NCTC12151_03429</name>
</gene>
<dbReference type="EC" id="3.1.-.-" evidence="1"/>
<organism evidence="1 2">
    <name type="scientific">Leminorella richardii</name>
    <dbReference type="NCBI Taxonomy" id="158841"/>
    <lineage>
        <taxon>Bacteria</taxon>
        <taxon>Pseudomonadati</taxon>
        <taxon>Pseudomonadota</taxon>
        <taxon>Gammaproteobacteria</taxon>
        <taxon>Enterobacterales</taxon>
        <taxon>Budviciaceae</taxon>
        <taxon>Leminorella</taxon>
    </lineage>
</organism>
<dbReference type="EMBL" id="LS483470">
    <property type="protein sequence ID" value="SQI44095.1"/>
    <property type="molecule type" value="Genomic_DNA"/>
</dbReference>
<dbReference type="GO" id="GO:0003677">
    <property type="term" value="F:DNA binding"/>
    <property type="evidence" value="ECO:0007669"/>
    <property type="project" value="InterPro"/>
</dbReference>
<evidence type="ECO:0000313" key="1">
    <source>
        <dbReference type="EMBL" id="SQI44095.1"/>
    </source>
</evidence>
<dbReference type="Pfam" id="PF02452">
    <property type="entry name" value="PemK_toxin"/>
    <property type="match status" value="1"/>
</dbReference>
<dbReference type="SUPFAM" id="SSF50118">
    <property type="entry name" value="Cell growth inhibitor/plasmid maintenance toxic component"/>
    <property type="match status" value="1"/>
</dbReference>
<accession>A0A2X4XVJ7</accession>
<dbReference type="KEGG" id="lri:NCTC12151_03429"/>
<dbReference type="InterPro" id="IPR003477">
    <property type="entry name" value="PemK-like"/>
</dbReference>
<dbReference type="RefSeq" id="WP_111741695.1">
    <property type="nucleotide sequence ID" value="NZ_LR698987.1"/>
</dbReference>
<dbReference type="PANTHER" id="PTHR33988:SF3">
    <property type="entry name" value="ENDORIBONUCLEASE TOXIN CHPB-RELATED"/>
    <property type="match status" value="1"/>
</dbReference>
<dbReference type="AlphaFoldDB" id="A0A2X4XVJ7"/>
<dbReference type="GO" id="GO:0006402">
    <property type="term" value="P:mRNA catabolic process"/>
    <property type="evidence" value="ECO:0007669"/>
    <property type="project" value="TreeGrafter"/>
</dbReference>
<keyword evidence="1" id="KW-0378">Hydrolase</keyword>
<dbReference type="Gene3D" id="2.30.30.110">
    <property type="match status" value="1"/>
</dbReference>
<dbReference type="Proteomes" id="UP000249005">
    <property type="component" value="Chromosome 1"/>
</dbReference>
<dbReference type="InterPro" id="IPR011067">
    <property type="entry name" value="Plasmid_toxin/cell-grow_inhib"/>
</dbReference>
<proteinExistence type="predicted"/>
<dbReference type="GO" id="GO:0016787">
    <property type="term" value="F:hydrolase activity"/>
    <property type="evidence" value="ECO:0007669"/>
    <property type="project" value="UniProtKB-KW"/>
</dbReference>
<dbReference type="GO" id="GO:0004521">
    <property type="term" value="F:RNA endonuclease activity"/>
    <property type="evidence" value="ECO:0007669"/>
    <property type="project" value="TreeGrafter"/>
</dbReference>
<dbReference type="PANTHER" id="PTHR33988">
    <property type="entry name" value="ENDORIBONUCLEASE MAZF-RELATED"/>
    <property type="match status" value="1"/>
</dbReference>
<dbReference type="OrthoDB" id="9808744at2"/>
<keyword evidence="2" id="KW-1185">Reference proteome</keyword>